<reference evidence="2" key="3">
    <citation type="submission" date="2023-05" db="EMBL/GenBank/DDBJ databases">
        <authorList>
            <person name="Smith C.H."/>
        </authorList>
    </citation>
    <scope>NUCLEOTIDE SEQUENCE</scope>
    <source>
        <strain evidence="2">CHS0354</strain>
        <tissue evidence="2">Mantle</tissue>
    </source>
</reference>
<feature type="domain" description="VWFC" evidence="1">
    <location>
        <begin position="17"/>
        <end position="54"/>
    </location>
</feature>
<name>A0AAE0SEG9_9BIVA</name>
<reference evidence="2" key="1">
    <citation type="journal article" date="2021" name="Genome Biol. Evol.">
        <title>A High-Quality Reference Genome for a Parasitic Bivalve with Doubly Uniparental Inheritance (Bivalvia: Unionida).</title>
        <authorList>
            <person name="Smith C.H."/>
        </authorList>
    </citation>
    <scope>NUCLEOTIDE SEQUENCE</scope>
    <source>
        <strain evidence="2">CHS0354</strain>
    </source>
</reference>
<organism evidence="2 3">
    <name type="scientific">Potamilus streckersoni</name>
    <dbReference type="NCBI Taxonomy" id="2493646"/>
    <lineage>
        <taxon>Eukaryota</taxon>
        <taxon>Metazoa</taxon>
        <taxon>Spiralia</taxon>
        <taxon>Lophotrochozoa</taxon>
        <taxon>Mollusca</taxon>
        <taxon>Bivalvia</taxon>
        <taxon>Autobranchia</taxon>
        <taxon>Heteroconchia</taxon>
        <taxon>Palaeoheterodonta</taxon>
        <taxon>Unionida</taxon>
        <taxon>Unionoidea</taxon>
        <taxon>Unionidae</taxon>
        <taxon>Ambleminae</taxon>
        <taxon>Lampsilini</taxon>
        <taxon>Potamilus</taxon>
    </lineage>
</organism>
<gene>
    <name evidence="2" type="ORF">CHS0354_022533</name>
</gene>
<dbReference type="Proteomes" id="UP001195483">
    <property type="component" value="Unassembled WGS sequence"/>
</dbReference>
<keyword evidence="3" id="KW-1185">Reference proteome</keyword>
<dbReference type="SUPFAM" id="SSF57603">
    <property type="entry name" value="FnI-like domain"/>
    <property type="match status" value="1"/>
</dbReference>
<evidence type="ECO:0000313" key="3">
    <source>
        <dbReference type="Proteomes" id="UP001195483"/>
    </source>
</evidence>
<protein>
    <recommendedName>
        <fullName evidence="1">VWFC domain-containing protein</fullName>
    </recommendedName>
</protein>
<sequence>MKCSPQVEVHRNVATSCMYYGTVYEDGAQFPASDGCNTCYCSHAQAGCTKIICFSIDGVGRRDTEVTEEVIPQL</sequence>
<dbReference type="Pfam" id="PF00093">
    <property type="entry name" value="VWC"/>
    <property type="match status" value="1"/>
</dbReference>
<comment type="caution">
    <text evidence="2">The sequence shown here is derived from an EMBL/GenBank/DDBJ whole genome shotgun (WGS) entry which is preliminary data.</text>
</comment>
<dbReference type="InterPro" id="IPR001007">
    <property type="entry name" value="VWF_dom"/>
</dbReference>
<evidence type="ECO:0000259" key="1">
    <source>
        <dbReference type="Pfam" id="PF00093"/>
    </source>
</evidence>
<proteinExistence type="predicted"/>
<reference evidence="2" key="2">
    <citation type="journal article" date="2021" name="Genome Biol. Evol.">
        <title>Developing a high-quality reference genome for a parasitic bivalve with doubly uniparental inheritance (Bivalvia: Unionida).</title>
        <authorList>
            <person name="Smith C.H."/>
        </authorList>
    </citation>
    <scope>NUCLEOTIDE SEQUENCE</scope>
    <source>
        <strain evidence="2">CHS0354</strain>
        <tissue evidence="2">Mantle</tissue>
    </source>
</reference>
<evidence type="ECO:0000313" key="2">
    <source>
        <dbReference type="EMBL" id="KAK3590411.1"/>
    </source>
</evidence>
<dbReference type="Gene3D" id="2.10.70.10">
    <property type="entry name" value="Complement Module, domain 1"/>
    <property type="match status" value="1"/>
</dbReference>
<accession>A0AAE0SEG9</accession>
<dbReference type="AlphaFoldDB" id="A0AAE0SEG9"/>
<dbReference type="EMBL" id="JAEAOA010001363">
    <property type="protein sequence ID" value="KAK3590411.1"/>
    <property type="molecule type" value="Genomic_DNA"/>
</dbReference>